<accession>A0A3P7KSN7</accession>
<dbReference type="InterPro" id="IPR009545">
    <property type="entry name" value="Claudin-like"/>
</dbReference>
<proteinExistence type="predicted"/>
<keyword evidence="1" id="KW-1133">Transmembrane helix</keyword>
<feature type="transmembrane region" description="Helical" evidence="1">
    <location>
        <begin position="107"/>
        <end position="126"/>
    </location>
</feature>
<keyword evidence="1" id="KW-0812">Transmembrane</keyword>
<evidence type="ECO:0000313" key="2">
    <source>
        <dbReference type="EMBL" id="VDM70252.1"/>
    </source>
</evidence>
<evidence type="ECO:0000256" key="1">
    <source>
        <dbReference type="SAM" id="Phobius"/>
    </source>
</evidence>
<feature type="transmembrane region" description="Helical" evidence="1">
    <location>
        <begin position="72"/>
        <end position="95"/>
    </location>
</feature>
<dbReference type="Gene3D" id="1.20.140.150">
    <property type="match status" value="1"/>
</dbReference>
<evidence type="ECO:0008006" key="4">
    <source>
        <dbReference type="Google" id="ProtNLM"/>
    </source>
</evidence>
<sequence length="180" mass="19534">MAKKMRVGFGVIIIFAFILTLIALFTPGWRSYKGDGAPDFGLVSYQCGDGNRKIPDWECSKWSGSKASHEKVALALVIIACILQAVAVGCFFALFSPRLRLGIPTASICALAFFCLFIAILVYGVRYKSKVAYMTSLSYELVADTYLGYAYWIAVVAALFTLLAAIVAGGLVGDHRLPID</sequence>
<dbReference type="PANTHER" id="PTHR21284">
    <property type="entry name" value="EG:80H7.2 PROTEIN"/>
    <property type="match status" value="1"/>
</dbReference>
<feature type="transmembrane region" description="Helical" evidence="1">
    <location>
        <begin position="146"/>
        <end position="172"/>
    </location>
</feature>
<gene>
    <name evidence="2" type="ORF">SVUK_LOCUS5250</name>
</gene>
<dbReference type="EMBL" id="UYYB01015289">
    <property type="protein sequence ID" value="VDM70252.1"/>
    <property type="molecule type" value="Genomic_DNA"/>
</dbReference>
<keyword evidence="1" id="KW-0472">Membrane</keyword>
<dbReference type="PANTHER" id="PTHR21284:SF12">
    <property type="entry name" value="EG:80H7.2 PROTEIN"/>
    <property type="match status" value="1"/>
</dbReference>
<dbReference type="Proteomes" id="UP000270094">
    <property type="component" value="Unassembled WGS sequence"/>
</dbReference>
<protein>
    <recommendedName>
        <fullName evidence="4">MARVEL domain-containing protein</fullName>
    </recommendedName>
</protein>
<keyword evidence="3" id="KW-1185">Reference proteome</keyword>
<reference evidence="2 3" key="1">
    <citation type="submission" date="2018-11" db="EMBL/GenBank/DDBJ databases">
        <authorList>
            <consortium name="Pathogen Informatics"/>
        </authorList>
    </citation>
    <scope>NUCLEOTIDE SEQUENCE [LARGE SCALE GENOMIC DNA]</scope>
</reference>
<feature type="transmembrane region" description="Helical" evidence="1">
    <location>
        <begin position="7"/>
        <end position="25"/>
    </location>
</feature>
<organism evidence="2 3">
    <name type="scientific">Strongylus vulgaris</name>
    <name type="common">Blood worm</name>
    <dbReference type="NCBI Taxonomy" id="40348"/>
    <lineage>
        <taxon>Eukaryota</taxon>
        <taxon>Metazoa</taxon>
        <taxon>Ecdysozoa</taxon>
        <taxon>Nematoda</taxon>
        <taxon>Chromadorea</taxon>
        <taxon>Rhabditida</taxon>
        <taxon>Rhabditina</taxon>
        <taxon>Rhabditomorpha</taxon>
        <taxon>Strongyloidea</taxon>
        <taxon>Strongylidae</taxon>
        <taxon>Strongylus</taxon>
    </lineage>
</organism>
<evidence type="ECO:0000313" key="3">
    <source>
        <dbReference type="Proteomes" id="UP000270094"/>
    </source>
</evidence>
<dbReference type="OrthoDB" id="5858939at2759"/>
<dbReference type="AlphaFoldDB" id="A0A3P7KSN7"/>
<dbReference type="Pfam" id="PF06653">
    <property type="entry name" value="Claudin_3"/>
    <property type="match status" value="1"/>
</dbReference>
<name>A0A3P7KSN7_STRVU</name>